<reference evidence="3 4" key="1">
    <citation type="journal article" date="2013" name="Proc. Natl. Acad. Sci. U.S.A.">
        <title>Fine-scale variation in meiotic recombination in Mimulus inferred from population shotgun sequencing.</title>
        <authorList>
            <person name="Hellsten U."/>
            <person name="Wright K.M."/>
            <person name="Jenkins J."/>
            <person name="Shu S."/>
            <person name="Yuan Y."/>
            <person name="Wessler S.R."/>
            <person name="Schmutz J."/>
            <person name="Willis J.H."/>
            <person name="Rokhsar D.S."/>
        </authorList>
    </citation>
    <scope>NUCLEOTIDE SEQUENCE [LARGE SCALE GENOMIC DNA]</scope>
    <source>
        <strain evidence="4">cv. DUN x IM62</strain>
    </source>
</reference>
<evidence type="ECO:0000259" key="1">
    <source>
        <dbReference type="Pfam" id="PF18087"/>
    </source>
</evidence>
<dbReference type="PANTHER" id="PTHR35299">
    <property type="entry name" value="RUBISCO ACCUMULATION FACTOR 1"/>
    <property type="match status" value="1"/>
</dbReference>
<dbReference type="eggNOG" id="ENOG502QRYH">
    <property type="taxonomic scope" value="Eukaryota"/>
</dbReference>
<dbReference type="Proteomes" id="UP000030748">
    <property type="component" value="Unassembled WGS sequence"/>
</dbReference>
<gene>
    <name evidence="3" type="ORF">MIMGU_mgv1a012295mg</name>
</gene>
<evidence type="ECO:0000313" key="4">
    <source>
        <dbReference type="Proteomes" id="UP000030748"/>
    </source>
</evidence>
<dbReference type="InterPro" id="IPR041358">
    <property type="entry name" value="Raf1_N"/>
</dbReference>
<keyword evidence="4" id="KW-1185">Reference proteome</keyword>
<feature type="domain" description="Rubisco accumulation factor 1 alpha-helical" evidence="2">
    <location>
        <begin position="1"/>
        <end position="69"/>
    </location>
</feature>
<dbReference type="AlphaFoldDB" id="A0A022PWJ0"/>
<accession>A0A022PWJ0</accession>
<feature type="domain" description="Rubisco accumulation factor 1 C-terminal" evidence="1">
    <location>
        <begin position="88"/>
        <end position="242"/>
    </location>
</feature>
<dbReference type="Pfam" id="PF18087">
    <property type="entry name" value="RuBisCo_chap_C"/>
    <property type="match status" value="1"/>
</dbReference>
<dbReference type="InterPro" id="IPR040858">
    <property type="entry name" value="Raf1_C"/>
</dbReference>
<evidence type="ECO:0000313" key="3">
    <source>
        <dbReference type="EMBL" id="EYU19879.1"/>
    </source>
</evidence>
<evidence type="ECO:0000259" key="2">
    <source>
        <dbReference type="Pfam" id="PF18578"/>
    </source>
</evidence>
<name>A0A022PWJ0_ERYGU</name>
<evidence type="ECO:0008006" key="5">
    <source>
        <dbReference type="Google" id="ProtNLM"/>
    </source>
</evidence>
<dbReference type="EMBL" id="KI632289">
    <property type="protein sequence ID" value="EYU19879.1"/>
    <property type="molecule type" value="Genomic_DNA"/>
</dbReference>
<proteinExistence type="predicted"/>
<protein>
    <recommendedName>
        <fullName evidence="5">Rubisco accumulation factor 1 C-terminal domain-containing protein</fullName>
    </recommendedName>
</protein>
<dbReference type="InterPro" id="IPR037494">
    <property type="entry name" value="RAF1"/>
</dbReference>
<dbReference type="STRING" id="4155.A0A022PWJ0"/>
<organism evidence="3 4">
    <name type="scientific">Erythranthe guttata</name>
    <name type="common">Yellow monkey flower</name>
    <name type="synonym">Mimulus guttatus</name>
    <dbReference type="NCBI Taxonomy" id="4155"/>
    <lineage>
        <taxon>Eukaryota</taxon>
        <taxon>Viridiplantae</taxon>
        <taxon>Streptophyta</taxon>
        <taxon>Embryophyta</taxon>
        <taxon>Tracheophyta</taxon>
        <taxon>Spermatophyta</taxon>
        <taxon>Magnoliopsida</taxon>
        <taxon>eudicotyledons</taxon>
        <taxon>Gunneridae</taxon>
        <taxon>Pentapetalae</taxon>
        <taxon>asterids</taxon>
        <taxon>lamiids</taxon>
        <taxon>Lamiales</taxon>
        <taxon>Phrymaceae</taxon>
        <taxon>Erythranthe</taxon>
    </lineage>
</organism>
<sequence length="255" mass="28085">MKDYPRRYGDKWYQSFDGNLPGDCLAYMYFRQAQEHKTAFSPEQSITALEKALEMAETEKARQRVLRDLEAKDGDGKEEVNPDELVKVPVVRMAYGEVAESTVVAVFPVCSGDAGGEIEVGDAPWECRTRGSFGIVKAEKGWSRWVVLPGWGPVAGLKRGGVAVAFSKAGGVLPWKGKRRDANEEILVVADRGRKVVEYDEGFYLVSGGGKEGLKVERGDKLKGKGMVNTLGAVVLVVRPPRDDNDNTLSDVEWE</sequence>
<dbReference type="PANTHER" id="PTHR35299:SF3">
    <property type="entry name" value="RUBISCO ACCUMULATION FACTOR 1.2, CHLOROPLASTIC"/>
    <property type="match status" value="1"/>
</dbReference>
<dbReference type="Pfam" id="PF18578">
    <property type="entry name" value="Raf1_N"/>
    <property type="match status" value="1"/>
</dbReference>